<proteinExistence type="predicted"/>
<keyword evidence="3" id="KW-1185">Reference proteome</keyword>
<evidence type="ECO:0000256" key="1">
    <source>
        <dbReference type="SAM" id="MobiDB-lite"/>
    </source>
</evidence>
<accession>A0AAN7LM52</accession>
<feature type="compositionally biased region" description="Basic and acidic residues" evidence="1">
    <location>
        <begin position="332"/>
        <end position="344"/>
    </location>
</feature>
<protein>
    <submittedName>
        <fullName evidence="2">Uncharacterized protein</fullName>
    </submittedName>
</protein>
<sequence length="371" mass="40072">MKASLKFRDDQKPLIRAKIPLNVLGLPFQSGIMAGESKELTLNLGTFFESGPSVRVSYRPNDSWNPFSLAVKTGTGPFGSPISSSMSMSAEFNLLNRGNPTFMLHFRPNFGDFSVKKSQSSVVKPKKSIIAVEDASLEVVEAPSPLKANGSYMLDNTAFFGKKIASLTPGSPVVDISGVLSGMEVAARTVVPVQNRFAVNFRWGVRVPGEVGNAFKPTGGITFEKVPFLVMNKIGIEHIPEGFNSRKDPKALDRSSAKDRTFAGGSDVAEACFSVKRQLEILQAENGMLRKAIEDLRHEFSARSFSTSPMSASSLGRYNEVERNVSRVPSGKADRWTSEKKHSDSGGVVGKSLEADMSDELKKALKGAGGA</sequence>
<reference evidence="2 3" key="1">
    <citation type="journal article" date="2023" name="Hortic Res">
        <title>Pangenome of water caltrop reveals structural variations and asymmetric subgenome divergence after allopolyploidization.</title>
        <authorList>
            <person name="Zhang X."/>
            <person name="Chen Y."/>
            <person name="Wang L."/>
            <person name="Yuan Y."/>
            <person name="Fang M."/>
            <person name="Shi L."/>
            <person name="Lu R."/>
            <person name="Comes H.P."/>
            <person name="Ma Y."/>
            <person name="Chen Y."/>
            <person name="Huang G."/>
            <person name="Zhou Y."/>
            <person name="Zheng Z."/>
            <person name="Qiu Y."/>
        </authorList>
    </citation>
    <scope>NUCLEOTIDE SEQUENCE [LARGE SCALE GENOMIC DNA]</scope>
    <source>
        <strain evidence="2">F231</strain>
    </source>
</reference>
<gene>
    <name evidence="2" type="ORF">SAY86_007909</name>
</gene>
<feature type="region of interest" description="Disordered" evidence="1">
    <location>
        <begin position="326"/>
        <end position="354"/>
    </location>
</feature>
<dbReference type="PANTHER" id="PTHR34285">
    <property type="entry name" value="OS08G0510800 PROTEIN"/>
    <property type="match status" value="1"/>
</dbReference>
<dbReference type="EMBL" id="JAXQNO010000015">
    <property type="protein sequence ID" value="KAK4783535.1"/>
    <property type="molecule type" value="Genomic_DNA"/>
</dbReference>
<name>A0AAN7LM52_TRANT</name>
<dbReference type="AlphaFoldDB" id="A0AAN7LM52"/>
<comment type="caution">
    <text evidence="2">The sequence shown here is derived from an EMBL/GenBank/DDBJ whole genome shotgun (WGS) entry which is preliminary data.</text>
</comment>
<dbReference type="Proteomes" id="UP001346149">
    <property type="component" value="Unassembled WGS sequence"/>
</dbReference>
<evidence type="ECO:0000313" key="2">
    <source>
        <dbReference type="EMBL" id="KAK4783535.1"/>
    </source>
</evidence>
<evidence type="ECO:0000313" key="3">
    <source>
        <dbReference type="Proteomes" id="UP001346149"/>
    </source>
</evidence>
<dbReference type="PANTHER" id="PTHR34285:SF3">
    <property type="entry name" value="OS08G0510800 PROTEIN"/>
    <property type="match status" value="1"/>
</dbReference>
<organism evidence="2 3">
    <name type="scientific">Trapa natans</name>
    <name type="common">Water chestnut</name>
    <dbReference type="NCBI Taxonomy" id="22666"/>
    <lineage>
        <taxon>Eukaryota</taxon>
        <taxon>Viridiplantae</taxon>
        <taxon>Streptophyta</taxon>
        <taxon>Embryophyta</taxon>
        <taxon>Tracheophyta</taxon>
        <taxon>Spermatophyta</taxon>
        <taxon>Magnoliopsida</taxon>
        <taxon>eudicotyledons</taxon>
        <taxon>Gunneridae</taxon>
        <taxon>Pentapetalae</taxon>
        <taxon>rosids</taxon>
        <taxon>malvids</taxon>
        <taxon>Myrtales</taxon>
        <taxon>Lythraceae</taxon>
        <taxon>Trapa</taxon>
    </lineage>
</organism>